<organism evidence="2">
    <name type="scientific">Amblyomma cajennense</name>
    <name type="common">Cayenne tick</name>
    <name type="synonym">Acarus cajennensis</name>
    <dbReference type="NCBI Taxonomy" id="34607"/>
    <lineage>
        <taxon>Eukaryota</taxon>
        <taxon>Metazoa</taxon>
        <taxon>Ecdysozoa</taxon>
        <taxon>Arthropoda</taxon>
        <taxon>Chelicerata</taxon>
        <taxon>Arachnida</taxon>
        <taxon>Acari</taxon>
        <taxon>Parasitiformes</taxon>
        <taxon>Ixodida</taxon>
        <taxon>Ixodoidea</taxon>
        <taxon>Ixodidae</taxon>
        <taxon>Amblyomminae</taxon>
        <taxon>Amblyomma</taxon>
    </lineage>
</organism>
<accession>A0A023FB80</accession>
<feature type="transmembrane region" description="Helical" evidence="1">
    <location>
        <begin position="48"/>
        <end position="70"/>
    </location>
</feature>
<reference evidence="2" key="1">
    <citation type="submission" date="2014-03" db="EMBL/GenBank/DDBJ databases">
        <title>The sialotranscriptome of Amblyomma triste, Amblyomma parvum and Amblyomma cajennense ticks, uncovered by 454-based RNA-seq.</title>
        <authorList>
            <person name="Garcia G.R."/>
            <person name="Gardinassi L.G."/>
            <person name="Ribeiro J.M."/>
            <person name="Anatriello E."/>
            <person name="Ferreira B.R."/>
            <person name="Moreira H.N."/>
            <person name="Mafra C."/>
            <person name="Olegario M.M."/>
            <person name="Szabo P.J."/>
            <person name="Miranda-Santos I.K."/>
            <person name="Maruyama S.R."/>
        </authorList>
    </citation>
    <scope>NUCLEOTIDE SEQUENCE</scope>
    <source>
        <strain evidence="2">Uberlandia</strain>
        <tissue evidence="2">Salivary glands</tissue>
    </source>
</reference>
<dbReference type="AlphaFoldDB" id="A0A023FB80"/>
<evidence type="ECO:0000313" key="2">
    <source>
        <dbReference type="EMBL" id="JAC18737.1"/>
    </source>
</evidence>
<sequence>MSLLLPCLICAQLIVLRVWQPCLCGAVPTTVFFFLLFPQCIRDMAVRAQNFCCRFPLLFLLLLIFIAAILK</sequence>
<name>A0A023FB80_AMBCJ</name>
<proteinExistence type="evidence at transcript level"/>
<keyword evidence="1" id="KW-1133">Transmembrane helix</keyword>
<protein>
    <submittedName>
        <fullName evidence="2">Uncharacterized protein</fullName>
    </submittedName>
</protein>
<dbReference type="EMBL" id="GBBK01005745">
    <property type="protein sequence ID" value="JAC18737.1"/>
    <property type="molecule type" value="mRNA"/>
</dbReference>
<keyword evidence="1" id="KW-0472">Membrane</keyword>
<evidence type="ECO:0000256" key="1">
    <source>
        <dbReference type="SAM" id="Phobius"/>
    </source>
</evidence>
<keyword evidence="1" id="KW-0812">Transmembrane</keyword>